<organism evidence="1 2">
    <name type="scientific">Arcobacter aquimarinus</name>
    <dbReference type="NCBI Taxonomy" id="1315211"/>
    <lineage>
        <taxon>Bacteria</taxon>
        <taxon>Pseudomonadati</taxon>
        <taxon>Campylobacterota</taxon>
        <taxon>Epsilonproteobacteria</taxon>
        <taxon>Campylobacterales</taxon>
        <taxon>Arcobacteraceae</taxon>
        <taxon>Arcobacter</taxon>
    </lineage>
</organism>
<sequence length="389" mass="46899">MEKQIPEILKNGEVSKLIDLLISQYVPENYHINIDLSSFNNAMREYEYFIDGKYHFKFALHAMYQKAFEESLEEFMDGLKYEESQGNISTECLDEFLLKMYDWYIQNDIEKIFYKLLIKDFIDVDIKSEESVFSLHNYIFKSPVLSEYYNFDKLDIRRQLFHRLETITISIFHRFRNFEKHFKENFLYMKKLNYSINEIIESLIILEEINIRRNFIIEIYFNIEHFFSVIIEEFNIEIKDTRKKQLLLGNILIYFGIDEKIDLESKFSEILERLNENNENFKSLFDNMKNTKTTYLEINNRLINRRNSLHSNGFIGGKGETYLGIGKVKYKKMDKYDSFETMGITELTVLMFLIIECCEKIIEKSVSVHPEIIVDRYMFELEEFKNETK</sequence>
<proteinExistence type="predicted"/>
<evidence type="ECO:0000313" key="1">
    <source>
        <dbReference type="EMBL" id="QKE27199.1"/>
    </source>
</evidence>
<name>A0AAE7B7K5_9BACT</name>
<protein>
    <submittedName>
        <fullName evidence="1">Uncharacterized protein</fullName>
    </submittedName>
</protein>
<gene>
    <name evidence="1" type="ORF">AAQM_2507</name>
</gene>
<dbReference type="AlphaFoldDB" id="A0AAE7B7K5"/>
<reference evidence="1 2" key="1">
    <citation type="submission" date="2018-07" db="EMBL/GenBank/DDBJ databases">
        <title>Identification of phenol metabolism pathways in Arcobacter.</title>
        <authorList>
            <person name="Miller W.G."/>
            <person name="Yee E."/>
            <person name="Bono J.L."/>
        </authorList>
    </citation>
    <scope>NUCLEOTIDE SEQUENCE [LARGE SCALE GENOMIC DNA]</scope>
    <source>
        <strain evidence="1 2">W63</strain>
    </source>
</reference>
<evidence type="ECO:0000313" key="2">
    <source>
        <dbReference type="Proteomes" id="UP000502065"/>
    </source>
</evidence>
<dbReference type="KEGG" id="aaqi:AAQM_2507"/>
<dbReference type="EMBL" id="CP030944">
    <property type="protein sequence ID" value="QKE27199.1"/>
    <property type="molecule type" value="Genomic_DNA"/>
</dbReference>
<dbReference type="RefSeq" id="WP_129095522.1">
    <property type="nucleotide sequence ID" value="NZ_CBCSAE010000003.1"/>
</dbReference>
<accession>A0AAE7B7K5</accession>
<dbReference type="Proteomes" id="UP000502065">
    <property type="component" value="Chromosome"/>
</dbReference>
<keyword evidence="2" id="KW-1185">Reference proteome</keyword>